<dbReference type="CDD" id="cd00190">
    <property type="entry name" value="Tryp_SPc"/>
    <property type="match status" value="1"/>
</dbReference>
<protein>
    <recommendedName>
        <fullName evidence="7">Peptidase S1 domain-containing protein</fullName>
    </recommendedName>
</protein>
<evidence type="ECO:0000259" key="7">
    <source>
        <dbReference type="PROSITE" id="PS50240"/>
    </source>
</evidence>
<keyword evidence="2 6" id="KW-0732">Signal</keyword>
<evidence type="ECO:0000256" key="3">
    <source>
        <dbReference type="ARBA" id="ARBA00022801"/>
    </source>
</evidence>
<evidence type="ECO:0000256" key="5">
    <source>
        <dbReference type="ARBA" id="ARBA00023157"/>
    </source>
</evidence>
<keyword evidence="5" id="KW-1015">Disulfide bond</keyword>
<dbReference type="FunFam" id="2.40.10.10:FF:000024">
    <property type="entry name" value="Serine protease 53"/>
    <property type="match status" value="1"/>
</dbReference>
<dbReference type="PROSITE" id="PS50240">
    <property type="entry name" value="TRYPSIN_DOM"/>
    <property type="match status" value="1"/>
</dbReference>
<dbReference type="InterPro" id="IPR043504">
    <property type="entry name" value="Peptidase_S1_PA_chymotrypsin"/>
</dbReference>
<keyword evidence="3" id="KW-0378">Hydrolase</keyword>
<dbReference type="Pfam" id="PF00089">
    <property type="entry name" value="Trypsin"/>
    <property type="match status" value="1"/>
</dbReference>
<dbReference type="PANTHER" id="PTHR24252">
    <property type="entry name" value="ACROSIN-RELATED"/>
    <property type="match status" value="1"/>
</dbReference>
<dbReference type="Ensembl" id="ENSDCDT00010055051.1">
    <property type="protein sequence ID" value="ENSDCDP00010044929.1"/>
    <property type="gene ID" value="ENSDCDG00010027721.1"/>
</dbReference>
<reference evidence="8" key="3">
    <citation type="submission" date="2025-09" db="UniProtKB">
        <authorList>
            <consortium name="Ensembl"/>
        </authorList>
    </citation>
    <scope>IDENTIFICATION</scope>
</reference>
<dbReference type="GeneTree" id="ENSGT00940000163009"/>
<reference evidence="8 9" key="1">
    <citation type="submission" date="2020-06" db="EMBL/GenBank/DDBJ databases">
        <authorList>
            <consortium name="Wellcome Sanger Institute Data Sharing"/>
        </authorList>
    </citation>
    <scope>NUCLEOTIDE SEQUENCE [LARGE SCALE GENOMIC DNA]</scope>
</reference>
<dbReference type="InterPro" id="IPR001254">
    <property type="entry name" value="Trypsin_dom"/>
</dbReference>
<organism evidence="8 9">
    <name type="scientific">Denticeps clupeoides</name>
    <name type="common">denticle herring</name>
    <dbReference type="NCBI Taxonomy" id="299321"/>
    <lineage>
        <taxon>Eukaryota</taxon>
        <taxon>Metazoa</taxon>
        <taxon>Chordata</taxon>
        <taxon>Craniata</taxon>
        <taxon>Vertebrata</taxon>
        <taxon>Euteleostomi</taxon>
        <taxon>Actinopterygii</taxon>
        <taxon>Neopterygii</taxon>
        <taxon>Teleostei</taxon>
        <taxon>Clupei</taxon>
        <taxon>Clupeiformes</taxon>
        <taxon>Denticipitoidei</taxon>
        <taxon>Denticipitidae</taxon>
        <taxon>Denticeps</taxon>
    </lineage>
</organism>
<name>A0AAY4DIF5_9TELE</name>
<dbReference type="GO" id="GO:0006508">
    <property type="term" value="P:proteolysis"/>
    <property type="evidence" value="ECO:0007669"/>
    <property type="project" value="UniProtKB-KW"/>
</dbReference>
<keyword evidence="9" id="KW-1185">Reference proteome</keyword>
<evidence type="ECO:0000256" key="2">
    <source>
        <dbReference type="ARBA" id="ARBA00022729"/>
    </source>
</evidence>
<dbReference type="Proteomes" id="UP000694580">
    <property type="component" value="Chromosome 2"/>
</dbReference>
<dbReference type="PANTHER" id="PTHR24252:SF7">
    <property type="entry name" value="HYALIN"/>
    <property type="match status" value="1"/>
</dbReference>
<dbReference type="InterPro" id="IPR009003">
    <property type="entry name" value="Peptidase_S1_PA"/>
</dbReference>
<feature type="domain" description="Peptidase S1" evidence="7">
    <location>
        <begin position="21"/>
        <end position="260"/>
    </location>
</feature>
<feature type="chain" id="PRO_5044323533" description="Peptidase S1 domain-containing protein" evidence="6">
    <location>
        <begin position="17"/>
        <end position="309"/>
    </location>
</feature>
<feature type="signal peptide" evidence="6">
    <location>
        <begin position="1"/>
        <end position="16"/>
    </location>
</feature>
<dbReference type="Gene3D" id="2.40.10.10">
    <property type="entry name" value="Trypsin-like serine proteases"/>
    <property type="match status" value="1"/>
</dbReference>
<accession>A0AAY4DIF5</accession>
<sequence length="309" mass="33816">MFFLFFYFTLVCGTASLNSRIVGGGAATDGSWPWQASLYHNGRHVCGGTLISSNWVLTACHCVFRTNANQWTVYLGKQKQSGQNPHQKSFSVKTITPHPQYNNTFNNNDVALIQMASSVTFTPYIQPICLATDSSVFYNGTTCWSTGWGKKTNSKSINFSSQTASDALLEVQIPVMGNSQCRNQYKFVPNVKITSQMMCAGADEKGTCQGDSGGPLQCKLGTQWVQAGVTSYGIPCAVANFPDIYTRVSAFQTWITSNTADPSVQFVTFNSNGNSENSKSTSRSNSSFRPYLNPLAFFLSSLLLPFTKP</sequence>
<keyword evidence="1" id="KW-0645">Protease</keyword>
<dbReference type="InterPro" id="IPR001314">
    <property type="entry name" value="Peptidase_S1A"/>
</dbReference>
<dbReference type="GO" id="GO:0004252">
    <property type="term" value="F:serine-type endopeptidase activity"/>
    <property type="evidence" value="ECO:0007669"/>
    <property type="project" value="InterPro"/>
</dbReference>
<evidence type="ECO:0000256" key="1">
    <source>
        <dbReference type="ARBA" id="ARBA00022670"/>
    </source>
</evidence>
<evidence type="ECO:0000256" key="6">
    <source>
        <dbReference type="SAM" id="SignalP"/>
    </source>
</evidence>
<dbReference type="AlphaFoldDB" id="A0AAY4DIF5"/>
<evidence type="ECO:0000313" key="8">
    <source>
        <dbReference type="Ensembl" id="ENSDCDP00010044929.1"/>
    </source>
</evidence>
<evidence type="ECO:0000256" key="4">
    <source>
        <dbReference type="ARBA" id="ARBA00022825"/>
    </source>
</evidence>
<proteinExistence type="predicted"/>
<dbReference type="SUPFAM" id="SSF50494">
    <property type="entry name" value="Trypsin-like serine proteases"/>
    <property type="match status" value="1"/>
</dbReference>
<dbReference type="PROSITE" id="PS00135">
    <property type="entry name" value="TRYPSIN_SER"/>
    <property type="match status" value="1"/>
</dbReference>
<dbReference type="SMART" id="SM00020">
    <property type="entry name" value="Tryp_SPc"/>
    <property type="match status" value="1"/>
</dbReference>
<evidence type="ECO:0000313" key="9">
    <source>
        <dbReference type="Proteomes" id="UP000694580"/>
    </source>
</evidence>
<keyword evidence="4" id="KW-0720">Serine protease</keyword>
<dbReference type="PRINTS" id="PR00722">
    <property type="entry name" value="CHYMOTRYPSIN"/>
</dbReference>
<dbReference type="InterPro" id="IPR033116">
    <property type="entry name" value="TRYPSIN_SER"/>
</dbReference>
<reference evidence="8" key="2">
    <citation type="submission" date="2025-08" db="UniProtKB">
        <authorList>
            <consortium name="Ensembl"/>
        </authorList>
    </citation>
    <scope>IDENTIFICATION</scope>
</reference>